<dbReference type="SUPFAM" id="SSF58104">
    <property type="entry name" value="Methyl-accepting chemotaxis protein (MCP) signaling domain"/>
    <property type="match status" value="1"/>
</dbReference>
<protein>
    <submittedName>
        <fullName evidence="13">Methyl-accepting chemotaxis protein</fullName>
    </submittedName>
</protein>
<dbReference type="CDD" id="cd12912">
    <property type="entry name" value="PDC2_MCP_like"/>
    <property type="match status" value="1"/>
</dbReference>
<dbReference type="InterPro" id="IPR029151">
    <property type="entry name" value="Sensor-like_sf"/>
</dbReference>
<dbReference type="PANTHER" id="PTHR32089">
    <property type="entry name" value="METHYL-ACCEPTING CHEMOTAXIS PROTEIN MCPB"/>
    <property type="match status" value="1"/>
</dbReference>
<keyword evidence="3" id="KW-0145">Chemotaxis</keyword>
<keyword evidence="4 10" id="KW-0812">Transmembrane</keyword>
<evidence type="ECO:0000259" key="11">
    <source>
        <dbReference type="PROSITE" id="PS50111"/>
    </source>
</evidence>
<dbReference type="Pfam" id="PF00672">
    <property type="entry name" value="HAMP"/>
    <property type="match status" value="1"/>
</dbReference>
<dbReference type="Gene3D" id="1.10.287.950">
    <property type="entry name" value="Methyl-accepting chemotaxis protein"/>
    <property type="match status" value="1"/>
</dbReference>
<evidence type="ECO:0000256" key="4">
    <source>
        <dbReference type="ARBA" id="ARBA00022692"/>
    </source>
</evidence>
<evidence type="ECO:0000256" key="1">
    <source>
        <dbReference type="ARBA" id="ARBA00004651"/>
    </source>
</evidence>
<evidence type="ECO:0000256" key="8">
    <source>
        <dbReference type="ARBA" id="ARBA00029447"/>
    </source>
</evidence>
<keyword evidence="6 10" id="KW-0472">Membrane</keyword>
<dbReference type="SMART" id="SM00304">
    <property type="entry name" value="HAMP"/>
    <property type="match status" value="1"/>
</dbReference>
<dbReference type="SUPFAM" id="SSF103190">
    <property type="entry name" value="Sensory domain-like"/>
    <property type="match status" value="1"/>
</dbReference>
<dbReference type="RefSeq" id="WP_027313566.1">
    <property type="nucleotide sequence ID" value="NZ_JBHLZN010000001.1"/>
</dbReference>
<evidence type="ECO:0000256" key="2">
    <source>
        <dbReference type="ARBA" id="ARBA00022475"/>
    </source>
</evidence>
<keyword evidence="5 10" id="KW-1133">Transmembrane helix</keyword>
<organism evidence="13 14">
    <name type="scientific">Balneatrix alpica</name>
    <dbReference type="NCBI Taxonomy" id="75684"/>
    <lineage>
        <taxon>Bacteria</taxon>
        <taxon>Pseudomonadati</taxon>
        <taxon>Pseudomonadota</taxon>
        <taxon>Gammaproteobacteria</taxon>
        <taxon>Oceanospirillales</taxon>
        <taxon>Balneatrichaceae</taxon>
        <taxon>Balneatrix</taxon>
    </lineage>
</organism>
<evidence type="ECO:0000256" key="9">
    <source>
        <dbReference type="PROSITE-ProRule" id="PRU00284"/>
    </source>
</evidence>
<dbReference type="SMART" id="SM00283">
    <property type="entry name" value="MA"/>
    <property type="match status" value="1"/>
</dbReference>
<dbReference type="InterPro" id="IPR004089">
    <property type="entry name" value="MCPsignal_dom"/>
</dbReference>
<dbReference type="PROSITE" id="PS50885">
    <property type="entry name" value="HAMP"/>
    <property type="match status" value="1"/>
</dbReference>
<dbReference type="Gene3D" id="3.30.450.20">
    <property type="entry name" value="PAS domain"/>
    <property type="match status" value="1"/>
</dbReference>
<dbReference type="InterPro" id="IPR003660">
    <property type="entry name" value="HAMP_dom"/>
</dbReference>
<gene>
    <name evidence="13" type="ORF">ACFFLH_03455</name>
</gene>
<comment type="caution">
    <text evidence="13">The sequence shown here is derived from an EMBL/GenBank/DDBJ whole genome shotgun (WGS) entry which is preliminary data.</text>
</comment>
<dbReference type="CDD" id="cd06225">
    <property type="entry name" value="HAMP"/>
    <property type="match status" value="1"/>
</dbReference>
<keyword evidence="2" id="KW-1003">Cell membrane</keyword>
<evidence type="ECO:0000256" key="10">
    <source>
        <dbReference type="SAM" id="Phobius"/>
    </source>
</evidence>
<reference evidence="13 14" key="1">
    <citation type="submission" date="2024-09" db="EMBL/GenBank/DDBJ databases">
        <authorList>
            <person name="Sun Q."/>
            <person name="Mori K."/>
        </authorList>
    </citation>
    <scope>NUCLEOTIDE SEQUENCE [LARGE SCALE GENOMIC DNA]</scope>
    <source>
        <strain evidence="13 14">ATCC 51285</strain>
    </source>
</reference>
<dbReference type="InterPro" id="IPR033479">
    <property type="entry name" value="dCache_1"/>
</dbReference>
<dbReference type="CDD" id="cd11386">
    <property type="entry name" value="MCP_signal"/>
    <property type="match status" value="1"/>
</dbReference>
<evidence type="ECO:0000256" key="6">
    <source>
        <dbReference type="ARBA" id="ARBA00023136"/>
    </source>
</evidence>
<dbReference type="EMBL" id="JBHLZN010000001">
    <property type="protein sequence ID" value="MFB9885464.1"/>
    <property type="molecule type" value="Genomic_DNA"/>
</dbReference>
<comment type="subcellular location">
    <subcellularLocation>
        <location evidence="1">Cell membrane</location>
        <topology evidence="1">Multi-pass membrane protein</topology>
    </subcellularLocation>
</comment>
<comment type="similarity">
    <text evidence="8">Belongs to the methyl-accepting chemotaxis (MCP) protein family.</text>
</comment>
<proteinExistence type="inferred from homology"/>
<accession>A0ABV5ZBG8</accession>
<keyword evidence="14" id="KW-1185">Reference proteome</keyword>
<evidence type="ECO:0000313" key="13">
    <source>
        <dbReference type="EMBL" id="MFB9885464.1"/>
    </source>
</evidence>
<evidence type="ECO:0000256" key="5">
    <source>
        <dbReference type="ARBA" id="ARBA00022989"/>
    </source>
</evidence>
<evidence type="ECO:0000256" key="3">
    <source>
        <dbReference type="ARBA" id="ARBA00022500"/>
    </source>
</evidence>
<dbReference type="Proteomes" id="UP001589628">
    <property type="component" value="Unassembled WGS sequence"/>
</dbReference>
<keyword evidence="7 9" id="KW-0807">Transducer</keyword>
<name>A0ABV5ZBG8_9GAMM</name>
<dbReference type="CDD" id="cd12913">
    <property type="entry name" value="PDC1_MCP_like"/>
    <property type="match status" value="1"/>
</dbReference>
<feature type="transmembrane region" description="Helical" evidence="10">
    <location>
        <begin position="296"/>
        <end position="317"/>
    </location>
</feature>
<evidence type="ECO:0000259" key="12">
    <source>
        <dbReference type="PROSITE" id="PS50885"/>
    </source>
</evidence>
<feature type="domain" description="HAMP" evidence="12">
    <location>
        <begin position="320"/>
        <end position="374"/>
    </location>
</feature>
<feature type="domain" description="Methyl-accepting transducer" evidence="11">
    <location>
        <begin position="379"/>
        <end position="615"/>
    </location>
</feature>
<dbReference type="PROSITE" id="PS50111">
    <property type="entry name" value="CHEMOTAXIS_TRANSDUC_2"/>
    <property type="match status" value="1"/>
</dbReference>
<dbReference type="Pfam" id="PF02743">
    <property type="entry name" value="dCache_1"/>
    <property type="match status" value="1"/>
</dbReference>
<evidence type="ECO:0000256" key="7">
    <source>
        <dbReference type="ARBA" id="ARBA00023224"/>
    </source>
</evidence>
<evidence type="ECO:0000313" key="14">
    <source>
        <dbReference type="Proteomes" id="UP001589628"/>
    </source>
</evidence>
<dbReference type="Pfam" id="PF00015">
    <property type="entry name" value="MCPsignal"/>
    <property type="match status" value="1"/>
</dbReference>
<dbReference type="PANTHER" id="PTHR32089:SF112">
    <property type="entry name" value="LYSOZYME-LIKE PROTEIN-RELATED"/>
    <property type="match status" value="1"/>
</dbReference>
<sequence>MSIRHKLIAGFLATLLIPLLVIGLGLGWQIQQLARDHFVDASGREIAQVDGAMTIFFRGVFDNVDYLATHPTLQKADASIKNYLNAPDNQPMTPSKNGGVEGEIFALFDHFAKTHPGFAYVYMGTKEGGYIQWPEGNTSGAYDPRARPWYKAALAATGKVKLTEAYYWAPDDETIISAVKTIDQAGTVLGVMAIDVSLKGLTEMVKQIRIGETGYLMLIEDSGTVLADSAKPENNFKKLSELSGAAYATLAQANGEVEVEIDGVRYLANVYKSPTLGWKFIGLIEASEVYAESTAMLIKLAVLGLILTLVFVALAIMMSGMIARPIQQVAAGLKDIAEGEGELTKRLTITTKDETAELAHWFNRFLDTIQGLVKQTKESAQGVHQASERAIAVSHEMDAVSQQQLQALEMVSTAFNEMVATANEVANSCVKAAESAQTGQRSVSKGQKMIEDAVVSVNELSQAIRRASGSIEQLEESSNSITTILDVIRGIAEQTNLLALNAAIEAARAGEQGRGFAVVADEVRALAQRTQESTQEINQLLEKLRSGTQQVATEMNRSLHQSEQTVGRTSEAKTSFDEIAEAVEVIKDMNTQIASAAEEQHQVSEDINRNIAQIHTSSNEVADTARQAAANSGKLEDVAKHLNALVGRFKA</sequence>